<accession>Q3SN86</accession>
<keyword evidence="3" id="KW-1185">Reference proteome</keyword>
<dbReference type="HOGENOM" id="CLU_2480208_0_0_5"/>
<dbReference type="EMBL" id="CP000115">
    <property type="protein sequence ID" value="ABA06255.1"/>
    <property type="molecule type" value="Genomic_DNA"/>
</dbReference>
<reference evidence="2 3" key="1">
    <citation type="journal article" date="2006" name="Appl. Environ. Microbiol.">
        <title>Genome sequence of the chemolithoautotrophic nitrite-oxidizing bacterium Nitrobacter winogradskyi Nb-255.</title>
        <authorList>
            <person name="Starkenburg S.R."/>
            <person name="Chain P.S."/>
            <person name="Sayavedra-Soto L.A."/>
            <person name="Hauser L."/>
            <person name="Land M.L."/>
            <person name="Larimer F.W."/>
            <person name="Malfatti S.A."/>
            <person name="Klotz M.G."/>
            <person name="Bottomley P.J."/>
            <person name="Arp D.J."/>
            <person name="Hickey W.J."/>
        </authorList>
    </citation>
    <scope>NUCLEOTIDE SEQUENCE [LARGE SCALE GENOMIC DNA]</scope>
    <source>
        <strain evidence="3">ATCC 25391 / DSM 10237 / CIP 104748 / NCIMB 11846 / Nb-255</strain>
    </source>
</reference>
<evidence type="ECO:0000313" key="2">
    <source>
        <dbReference type="EMBL" id="ABA06255.1"/>
    </source>
</evidence>
<gene>
    <name evidence="2" type="ordered locus">Nwi_3005</name>
</gene>
<dbReference type="KEGG" id="nwi:Nwi_3005"/>
<protein>
    <submittedName>
        <fullName evidence="2">Uncharacterized protein</fullName>
    </submittedName>
</protein>
<dbReference type="Proteomes" id="UP000002531">
    <property type="component" value="Chromosome"/>
</dbReference>
<feature type="region of interest" description="Disordered" evidence="1">
    <location>
        <begin position="1"/>
        <end position="32"/>
    </location>
</feature>
<feature type="compositionally biased region" description="Basic and acidic residues" evidence="1">
    <location>
        <begin position="1"/>
        <end position="12"/>
    </location>
</feature>
<sequence length="87" mass="9745">MRIELDAREKKSSGVHARRAQPIASATARRRAADIRLPRKANLGHGPIKMNRIMLKNIIVRSHFLAASRSSRFAGKCSNPSRSRSVR</sequence>
<evidence type="ECO:0000256" key="1">
    <source>
        <dbReference type="SAM" id="MobiDB-lite"/>
    </source>
</evidence>
<proteinExistence type="predicted"/>
<organism evidence="2 3">
    <name type="scientific">Nitrobacter winogradskyi (strain ATCC 25391 / DSM 10237 / CIP 104748 / NCIMB 11846 / Nb-255)</name>
    <dbReference type="NCBI Taxonomy" id="323098"/>
    <lineage>
        <taxon>Bacteria</taxon>
        <taxon>Pseudomonadati</taxon>
        <taxon>Pseudomonadota</taxon>
        <taxon>Alphaproteobacteria</taxon>
        <taxon>Hyphomicrobiales</taxon>
        <taxon>Nitrobacteraceae</taxon>
        <taxon>Nitrobacter</taxon>
    </lineage>
</organism>
<evidence type="ECO:0000313" key="3">
    <source>
        <dbReference type="Proteomes" id="UP000002531"/>
    </source>
</evidence>
<dbReference type="AlphaFoldDB" id="Q3SN86"/>
<name>Q3SN86_NITWN</name>